<gene>
    <name evidence="1" type="ordered locus">BURPS1710b_2994</name>
</gene>
<reference evidence="1 2" key="1">
    <citation type="submission" date="2005-09" db="EMBL/GenBank/DDBJ databases">
        <authorList>
            <person name="Woods D.E."/>
            <person name="Nierman W.C."/>
        </authorList>
    </citation>
    <scope>NUCLEOTIDE SEQUENCE [LARGE SCALE GENOMIC DNA]</scope>
    <source>
        <strain evidence="1 2">1710b</strain>
    </source>
</reference>
<evidence type="ECO:0000313" key="2">
    <source>
        <dbReference type="Proteomes" id="UP000002700"/>
    </source>
</evidence>
<proteinExistence type="predicted"/>
<dbReference type="HOGENOM" id="CLU_328097_0_0_4"/>
<dbReference type="AlphaFoldDB" id="Q3JPY1"/>
<dbReference type="EMBL" id="CP000124">
    <property type="protein sequence ID" value="ABA50251.1"/>
    <property type="molecule type" value="Genomic_DNA"/>
</dbReference>
<protein>
    <submittedName>
        <fullName evidence="1">Uncharacterized protein</fullName>
    </submittedName>
</protein>
<sequence>MVILQQTSRGLLVLAVELRLQQRAEVGRTGRSGARIGLQAAHRFLLLGRILRLDRQVDAARLAIDVDHHRVDLLAFLQHVASVFDAILRDFRRTQVALDVRRQRDDRALRIDRLHDAVDDRTLVVHRDVVAERIAFELLDAERNAFLLDVDAEHDRLDFIALLVLADSLFAGFAPRQVRQVDEAVDAARQADEHAEIGDRLDRARDLVALLEVAAEVVPRIRLALLHAEADTTTIFVDLEHHDFDFVAELDNLRRSDVLVRPVHFRHVDEAFDARFHFDERAVVGDVRDLAEQARARRVTARDAFPRIVAQLLDAERHAVLLLVELEDLRGDFLADRQDFARVTHAAPCDVGDVQQAVDAAEVHERAVIGDVLDDAVDDRAFLERLEQLRALFALRGFDHRAARQHDVVTLAVELDHAELERLAFVRGRVLDGTRVDERARQERADAVDHHRHAALHLAGDRARDEFVVVERLFQRQPRSQTLRLVARQDRVAVAVFQRVDRDGNEIARLNLNLALIVQEFLDRNVGLGLQAGIDDHEVVVDTHDFGGDHFAGAHVLAGQRLFEQSRKGFGIRVGGLQVGHKNRFVRGFALPPAPAATAGDAPANPHGVKGLTHASRDARSTYCAFCPRSGGLAEFPVPREHLFDRLLDRQGRCVEGLGVRRRLERRGRAVAVARVALPQILEQVIYISRKTFLHQLLMPARGARLDARRQEYLQHRVREDHRPHVAAVRDEPGRLAKRALPRDERRAHARMDRDRRGPVADRLRADLVGHVDAVELRAALAERDVQAVDQAGERVGVVRLDLIADARERREPVQRAAVEQVKAEMRGDERRDGALAGRRRAVDRNNWGRVKRSSRFHRVGQYGRHAFASARKRSK</sequence>
<dbReference type="Proteomes" id="UP000002700">
    <property type="component" value="Chromosome I"/>
</dbReference>
<accession>Q3JPY1</accession>
<organism evidence="1 2">
    <name type="scientific">Burkholderia pseudomallei (strain 1710b)</name>
    <dbReference type="NCBI Taxonomy" id="320372"/>
    <lineage>
        <taxon>Bacteria</taxon>
        <taxon>Pseudomonadati</taxon>
        <taxon>Pseudomonadota</taxon>
        <taxon>Betaproteobacteria</taxon>
        <taxon>Burkholderiales</taxon>
        <taxon>Burkholderiaceae</taxon>
        <taxon>Burkholderia</taxon>
        <taxon>pseudomallei group</taxon>
    </lineage>
</organism>
<dbReference type="EnsemblBacteria" id="ABA50251">
    <property type="protein sequence ID" value="ABA50251"/>
    <property type="gene ID" value="BURPS1710b_2994"/>
</dbReference>
<dbReference type="KEGG" id="bpm:BURPS1710b_2994"/>
<name>Q3JPY1_BURP1</name>
<dbReference type="AntiFam" id="ANF00204">
    <property type="entry name" value="Shadow ORF (opposite rpsA)"/>
</dbReference>
<evidence type="ECO:0000313" key="1">
    <source>
        <dbReference type="EMBL" id="ABA50251.1"/>
    </source>
</evidence>